<keyword evidence="3" id="KW-1185">Reference proteome</keyword>
<feature type="transmembrane region" description="Helical" evidence="1">
    <location>
        <begin position="20"/>
        <end position="38"/>
    </location>
</feature>
<reference evidence="2 3" key="1">
    <citation type="submission" date="2024-10" db="EMBL/GenBank/DDBJ databases">
        <title>The Natural Products Discovery Center: Release of the First 8490 Sequenced Strains for Exploring Actinobacteria Biosynthetic Diversity.</title>
        <authorList>
            <person name="Kalkreuter E."/>
            <person name="Kautsar S.A."/>
            <person name="Yang D."/>
            <person name="Bader C.D."/>
            <person name="Teijaro C.N."/>
            <person name="Fluegel L."/>
            <person name="Davis C.M."/>
            <person name="Simpson J.R."/>
            <person name="Lauterbach L."/>
            <person name="Steele A.D."/>
            <person name="Gui C."/>
            <person name="Meng S."/>
            <person name="Li G."/>
            <person name="Viehrig K."/>
            <person name="Ye F."/>
            <person name="Su P."/>
            <person name="Kiefer A.F."/>
            <person name="Nichols A."/>
            <person name="Cepeda A.J."/>
            <person name="Yan W."/>
            <person name="Fan B."/>
            <person name="Jiang Y."/>
            <person name="Adhikari A."/>
            <person name="Zheng C.-J."/>
            <person name="Schuster L."/>
            <person name="Cowan T.M."/>
            <person name="Smanski M.J."/>
            <person name="Chevrette M.G."/>
            <person name="De Carvalho L.P.S."/>
            <person name="Shen B."/>
        </authorList>
    </citation>
    <scope>NUCLEOTIDE SEQUENCE [LARGE SCALE GENOMIC DNA]</scope>
    <source>
        <strain evidence="2 3">NPDC018013</strain>
    </source>
</reference>
<organism evidence="2 3">
    <name type="scientific">Streptomyces celluloflavus</name>
    <dbReference type="NCBI Taxonomy" id="58344"/>
    <lineage>
        <taxon>Bacteria</taxon>
        <taxon>Bacillati</taxon>
        <taxon>Actinomycetota</taxon>
        <taxon>Actinomycetes</taxon>
        <taxon>Kitasatosporales</taxon>
        <taxon>Streptomycetaceae</taxon>
        <taxon>Streptomyces</taxon>
    </lineage>
</organism>
<comment type="caution">
    <text evidence="2">The sequence shown here is derived from an EMBL/GenBank/DDBJ whole genome shotgun (WGS) entry which is preliminary data.</text>
</comment>
<sequence length="73" mass="7552">MVAGEGSEVDAVAGVLVGMVRRLAVMVVVVAVVGLCLVDRGGDESAGEGAFLACLALLPLVPMAMWKPSRWVR</sequence>
<keyword evidence="1" id="KW-1133">Transmembrane helix</keyword>
<proteinExistence type="predicted"/>
<keyword evidence="1" id="KW-0812">Transmembrane</keyword>
<feature type="transmembrane region" description="Helical" evidence="1">
    <location>
        <begin position="50"/>
        <end position="66"/>
    </location>
</feature>
<protein>
    <submittedName>
        <fullName evidence="2">Uncharacterized protein</fullName>
    </submittedName>
</protein>
<evidence type="ECO:0000313" key="2">
    <source>
        <dbReference type="EMBL" id="MFH8586309.1"/>
    </source>
</evidence>
<name>A0ABW7RE19_9ACTN</name>
<keyword evidence="1" id="KW-0472">Membrane</keyword>
<dbReference type="Proteomes" id="UP001610990">
    <property type="component" value="Unassembled WGS sequence"/>
</dbReference>
<dbReference type="RefSeq" id="WP_397673341.1">
    <property type="nucleotide sequence ID" value="NZ_JBIRGH010000010.1"/>
</dbReference>
<evidence type="ECO:0000256" key="1">
    <source>
        <dbReference type="SAM" id="Phobius"/>
    </source>
</evidence>
<accession>A0ABW7RE19</accession>
<evidence type="ECO:0000313" key="3">
    <source>
        <dbReference type="Proteomes" id="UP001610990"/>
    </source>
</evidence>
<gene>
    <name evidence="2" type="ORF">ACH4GP_18190</name>
</gene>
<dbReference type="EMBL" id="JBIRGH010000010">
    <property type="protein sequence ID" value="MFH8586309.1"/>
    <property type="molecule type" value="Genomic_DNA"/>
</dbReference>